<dbReference type="GO" id="GO:0033539">
    <property type="term" value="P:fatty acid beta-oxidation using acyl-CoA dehydrogenase"/>
    <property type="evidence" value="ECO:0007669"/>
    <property type="project" value="TreeGrafter"/>
</dbReference>
<dbReference type="SUPFAM" id="SSF47203">
    <property type="entry name" value="Acyl-CoA dehydrogenase C-terminal domain-like"/>
    <property type="match status" value="1"/>
</dbReference>
<dbReference type="GO" id="GO:0050660">
    <property type="term" value="F:flavin adenine dinucleotide binding"/>
    <property type="evidence" value="ECO:0007669"/>
    <property type="project" value="InterPro"/>
</dbReference>
<dbReference type="Pfam" id="PF08028">
    <property type="entry name" value="Acyl-CoA_dh_2"/>
    <property type="match status" value="1"/>
</dbReference>
<dbReference type="Gene3D" id="1.10.540.10">
    <property type="entry name" value="Acyl-CoA dehydrogenase/oxidase, N-terminal domain"/>
    <property type="match status" value="1"/>
</dbReference>
<gene>
    <name evidence="3" type="ORF">METZ01_LOCUS20610</name>
</gene>
<name>A0A381PL45_9ZZZZ</name>
<sequence>MSHGVTERIADQREFFADQALDAEALGRLSAETTERLKATGVVRLLQPPEHGGYAADPSDFMEAVMALASADSAVGWVAGVIGVHPWEMAFNDQRVLEEIWGQDADTWVASPYAPNGLATPVDGGFVFNGEWEFSSGTDSCDWIVLGGFIEGEGLVDGIPQMYHFLLPRSDYEIVEGSWNVMGLRGTGSKNIIVSDAHIPDYRVLNATKVFDGTAAIEAGRDEALYRMPWSSIFPVALSAAVVGICEGALACHYKYQATRTSMMGPMAKNPYLSSRIGEAASEIHASRSQLLYNLSDMYAMAEKGVEIPLEMRIVGRRDQVRAARRAVEAFDDVYIRSGGGAIRDENPLAKWFRDAHTAINHTIFAAEDMYHAHAAMMMGQAPTGFTRLLV</sequence>
<protein>
    <recommendedName>
        <fullName evidence="2">Acyl-CoA dehydrogenase C-terminal domain-containing protein</fullName>
    </recommendedName>
</protein>
<reference evidence="3" key="1">
    <citation type="submission" date="2018-05" db="EMBL/GenBank/DDBJ databases">
        <authorList>
            <person name="Lanie J.A."/>
            <person name="Ng W.-L."/>
            <person name="Kazmierczak K.M."/>
            <person name="Andrzejewski T.M."/>
            <person name="Davidsen T.M."/>
            <person name="Wayne K.J."/>
            <person name="Tettelin H."/>
            <person name="Glass J.I."/>
            <person name="Rusch D."/>
            <person name="Podicherti R."/>
            <person name="Tsui H.-C.T."/>
            <person name="Winkler M.E."/>
        </authorList>
    </citation>
    <scope>NUCLEOTIDE SEQUENCE</scope>
</reference>
<dbReference type="PANTHER" id="PTHR48083:SF19">
    <property type="entry name" value="FLAVIN-DEPENDENT MONOOXYGENASE, OXYGENASE SUBUNIT HSAA"/>
    <property type="match status" value="1"/>
</dbReference>
<dbReference type="Gene3D" id="1.20.140.10">
    <property type="entry name" value="Butyryl-CoA Dehydrogenase, subunit A, domain 3"/>
    <property type="match status" value="1"/>
</dbReference>
<organism evidence="3">
    <name type="scientific">marine metagenome</name>
    <dbReference type="NCBI Taxonomy" id="408172"/>
    <lineage>
        <taxon>unclassified sequences</taxon>
        <taxon>metagenomes</taxon>
        <taxon>ecological metagenomes</taxon>
    </lineage>
</organism>
<dbReference type="InterPro" id="IPR009100">
    <property type="entry name" value="AcylCoA_DH/oxidase_NM_dom_sf"/>
</dbReference>
<accession>A0A381PL45</accession>
<dbReference type="InterPro" id="IPR036250">
    <property type="entry name" value="AcylCo_DH-like_C"/>
</dbReference>
<dbReference type="GO" id="GO:0003995">
    <property type="term" value="F:acyl-CoA dehydrogenase activity"/>
    <property type="evidence" value="ECO:0007669"/>
    <property type="project" value="TreeGrafter"/>
</dbReference>
<dbReference type="EMBL" id="UINC01001020">
    <property type="protein sequence ID" value="SUZ67756.1"/>
    <property type="molecule type" value="Genomic_DNA"/>
</dbReference>
<proteinExistence type="predicted"/>
<dbReference type="SUPFAM" id="SSF56645">
    <property type="entry name" value="Acyl-CoA dehydrogenase NM domain-like"/>
    <property type="match status" value="1"/>
</dbReference>
<dbReference type="PIRSF" id="PIRSF016578">
    <property type="entry name" value="HsaA"/>
    <property type="match status" value="1"/>
</dbReference>
<dbReference type="AlphaFoldDB" id="A0A381PL45"/>
<evidence type="ECO:0000256" key="1">
    <source>
        <dbReference type="ARBA" id="ARBA00023002"/>
    </source>
</evidence>
<evidence type="ECO:0000313" key="3">
    <source>
        <dbReference type="EMBL" id="SUZ67756.1"/>
    </source>
</evidence>
<keyword evidence="1" id="KW-0560">Oxidoreductase</keyword>
<dbReference type="InterPro" id="IPR050741">
    <property type="entry name" value="Acyl-CoA_dehydrogenase"/>
</dbReference>
<dbReference type="PANTHER" id="PTHR48083">
    <property type="entry name" value="MEDIUM-CHAIN SPECIFIC ACYL-COA DEHYDROGENASE, MITOCHONDRIAL-RELATED"/>
    <property type="match status" value="1"/>
</dbReference>
<evidence type="ECO:0000259" key="2">
    <source>
        <dbReference type="Pfam" id="PF08028"/>
    </source>
</evidence>
<dbReference type="Gene3D" id="2.40.110.10">
    <property type="entry name" value="Butyryl-CoA Dehydrogenase, subunit A, domain 2"/>
    <property type="match status" value="1"/>
</dbReference>
<dbReference type="InterPro" id="IPR037069">
    <property type="entry name" value="AcylCoA_DH/ox_N_sf"/>
</dbReference>
<dbReference type="InterPro" id="IPR013107">
    <property type="entry name" value="Acyl-CoA_DH_C"/>
</dbReference>
<dbReference type="GO" id="GO:0005737">
    <property type="term" value="C:cytoplasm"/>
    <property type="evidence" value="ECO:0007669"/>
    <property type="project" value="TreeGrafter"/>
</dbReference>
<feature type="domain" description="Acyl-CoA dehydrogenase C-terminal" evidence="2">
    <location>
        <begin position="238"/>
        <end position="365"/>
    </location>
</feature>
<dbReference type="InterPro" id="IPR046373">
    <property type="entry name" value="Acyl-CoA_Oxase/DH_mid-dom_sf"/>
</dbReference>
<dbReference type="GO" id="GO:0016712">
    <property type="term" value="F:oxidoreductase activity, acting on paired donors, with incorporation or reduction of molecular oxygen, reduced flavin or flavoprotein as one donor, and incorporation of one atom of oxygen"/>
    <property type="evidence" value="ECO:0007669"/>
    <property type="project" value="TreeGrafter"/>
</dbReference>